<dbReference type="RefSeq" id="WP_149895818.1">
    <property type="nucleotide sequence ID" value="NZ_CP192765.1"/>
</dbReference>
<evidence type="ECO:0000313" key="3">
    <source>
        <dbReference type="Proteomes" id="UP001277561"/>
    </source>
</evidence>
<sequence length="199" mass="22081">MKGYANLHHRDLVAISPVVREKGQRRFRTGWRNLSTVRIGRLCLGPQTFEVSVPGHGGPVRPLPGVPTAHRLLVERDREGLEAKVRRYTGTRCICPAPEMVRTDRWEKHRPGLADADVAKNGSTLSRASINRRGSGRRQMWSNWQADVSAMKPRRPEGEGSDLEHVRPVLRQGCDLCHPGHASHGKKIAGGHKPPNGAL</sequence>
<name>A0ABU4VSI1_9HYPH</name>
<accession>A0ABU4VSI1</accession>
<proteinExistence type="predicted"/>
<dbReference type="Proteomes" id="UP001277561">
    <property type="component" value="Unassembled WGS sequence"/>
</dbReference>
<gene>
    <name evidence="2" type="ORF">RMS29_04435</name>
</gene>
<feature type="compositionally biased region" description="Basic residues" evidence="1">
    <location>
        <begin position="181"/>
        <end position="190"/>
    </location>
</feature>
<reference evidence="2" key="1">
    <citation type="journal article" date="2023" name="Phytobiomes J">
        <title>Deciphering the key players within the bacterial microbiota associated with aerial crown gall tumors on rhododendron: Insights into the gallobiome.</title>
        <authorList>
            <person name="Kuzmanovic N."/>
            <person name="Nesme J."/>
            <person name="Wolf J."/>
            <person name="Neumann-Schaal M."/>
            <person name="Petersen J."/>
            <person name="Fernandez-Gnecco G."/>
            <person name="Sproeer C."/>
            <person name="Bunk B."/>
            <person name="Overmann J."/>
            <person name="Sorensen S.J."/>
            <person name="Idczak E."/>
            <person name="Smalla K."/>
        </authorList>
    </citation>
    <scope>NUCLEOTIDE SEQUENCE [LARGE SCALE GENOMIC DNA]</scope>
    <source>
        <strain evidence="2">Rho-14.1</strain>
    </source>
</reference>
<comment type="caution">
    <text evidence="2">The sequence shown here is derived from an EMBL/GenBank/DDBJ whole genome shotgun (WGS) entry which is preliminary data.</text>
</comment>
<feature type="region of interest" description="Disordered" evidence="1">
    <location>
        <begin position="177"/>
        <end position="199"/>
    </location>
</feature>
<evidence type="ECO:0000313" key="2">
    <source>
        <dbReference type="EMBL" id="MDX8328463.1"/>
    </source>
</evidence>
<evidence type="ECO:0000256" key="1">
    <source>
        <dbReference type="SAM" id="MobiDB-lite"/>
    </source>
</evidence>
<protein>
    <submittedName>
        <fullName evidence="2">Uncharacterized protein</fullName>
    </submittedName>
</protein>
<keyword evidence="3" id="KW-1185">Reference proteome</keyword>
<dbReference type="EMBL" id="JAVRAD010000002">
    <property type="protein sequence ID" value="MDX8328463.1"/>
    <property type="molecule type" value="Genomic_DNA"/>
</dbReference>
<organism evidence="2 3">
    <name type="scientific">Agrobacterium rosae</name>
    <dbReference type="NCBI Taxonomy" id="1972867"/>
    <lineage>
        <taxon>Bacteria</taxon>
        <taxon>Pseudomonadati</taxon>
        <taxon>Pseudomonadota</taxon>
        <taxon>Alphaproteobacteria</taxon>
        <taxon>Hyphomicrobiales</taxon>
        <taxon>Rhizobiaceae</taxon>
        <taxon>Rhizobium/Agrobacterium group</taxon>
        <taxon>Agrobacterium</taxon>
    </lineage>
</organism>